<evidence type="ECO:0000313" key="2">
    <source>
        <dbReference type="Proteomes" id="UP000805649"/>
    </source>
</evidence>
<comment type="caution">
    <text evidence="1">The sequence shown here is derived from an EMBL/GenBank/DDBJ whole genome shotgun (WGS) entry which is preliminary data.</text>
</comment>
<proteinExistence type="predicted"/>
<accession>A0ACC3ZKN5</accession>
<dbReference type="Proteomes" id="UP000805649">
    <property type="component" value="Unassembled WGS sequence"/>
</dbReference>
<evidence type="ECO:0000313" key="1">
    <source>
        <dbReference type="EMBL" id="KAL0944678.1"/>
    </source>
</evidence>
<name>A0ACC3ZKN5_COLTU</name>
<reference evidence="1 2" key="1">
    <citation type="journal article" date="2020" name="Phytopathology">
        <title>Genome Sequence Resources of Colletotrichum truncatum, C. plurivorum, C. musicola, and C. sojae: Four Species Pathogenic to Soybean (Glycine max).</title>
        <authorList>
            <person name="Rogerio F."/>
            <person name="Boufleur T.R."/>
            <person name="Ciampi-Guillardi M."/>
            <person name="Sukno S.A."/>
            <person name="Thon M.R."/>
            <person name="Massola Junior N.S."/>
            <person name="Baroncelli R."/>
        </authorList>
    </citation>
    <scope>NUCLEOTIDE SEQUENCE [LARGE SCALE GENOMIC DNA]</scope>
    <source>
        <strain evidence="1 2">CMES1059</strain>
    </source>
</reference>
<keyword evidence="2" id="KW-1185">Reference proteome</keyword>
<sequence>MADMSSNAKPNDDTRASRGVSMGDGLKRNRSTNLRVDDPVRPPKQARTIDTSEQGPVINSGEYTVGWVCALPLEMAAAKGMLDQIHPDIPQDQADHNNYILGQIQGHNIVIACLPAGIYGTTTAATVAKDLLRTFKSIRFGLLVGIGGGAPSRTNDIRLGDVVVSQPTGTSGGVIQYDRGKTVQHGEFQRTGSLNSPPQVLLTALARLQTEHMTNGSKIPQYLSELVQKSPERVKRRFSYQGSLNDHLFQAKYNHVSQDSSCDQCDPAHTIQRDARDDTEPFIHYGTIASGNQVIKHGETRDRLARGLGALCFEMEAAGLQDFPCLVIRGICDYSDSHKNKVWQEYAAATAAAFAKELLSIIRPEKVLEEKPIQQLVSLTQEHLQVSTDHYNISSRQLSEHKRTNEILESRCLDLPIVYEARYDSLDVQDSPKCAGGTRIRFQETIYRWADDDSGEPFFWLVGPAGTGKSTIARTIADSLAKKKRLAAGYFFKRGEKGRNDTSRLIPTLAIQLADTVPYFKGHLRSCLDGLDRDAIEKKGLGVQFDKLILSPLVELASTNTSQEPWVIIIDALDECERPEHLPLVITLLGRLRHVDTIRFRVLFTSRPTPKVSKALESFVTQKTACKLQLHRVFFEDSMSDIQTFLKIRFAEIKAKRGVQQDPWPTFEDLDRVVQLATTPEPLFIYAATLCRFVYDEKRPRNPKSQLKLWLKQCNLGRSQLCQIYDPILSQVLLGNEEAESGQQLQFLAALVLLATPLPATCLANLLGIDIDDVNWWLPELHAVLDIPPEPHQPVRLLHKSFSDFILSLEDAGKNKYRIDATETHNLLAAQCIQRMETGLRRDICNIQKPDALKDRIDKQVLDLCIPADLRYACLYWVYHLQNSGQHLGDEMCEFLYTHFLHWLEVLALLGKVSDGAGALRQLLNLCQGSDAHAELIDFIKDASKIVASFGSIIEQAPLQIYQALMLFSPLESRVRNRFSEQCLPGLPRVYDVKPNWDAHRLTLEGHEGAVNAVAFSSDGQLVASASSDKTVRLWDAATGAHQQTFEGHEDVVNSVVFLPDGQVVASGSKYGKVQLWDIATGTHKQTLGDHKSRVSARTFSPDSHVVALVLYVWIELWDVATGTHYRTIYAHEGLIYAIAFSPDSQVVAAALSNGTIQLWDVATGKHYQTLKGEESLIHAIAFSPDNQVVAAALSNATVWLWDVATGVQQQKFEGYEGSDYAVAFSPDGQVLSLASGNGRIQLWDVATGTRYQPLEGHKGLIRAIAFSPDSQTVASASDDGTVWLWNVASGARQQEFKGYKDDICSVVCSPDNQTVASASNDGTLRLFHTATGAHQQTLESHSGLINLVAFSPDSQVIAATLSNSIIQLWDVATGVQQQTLEGHEGHECLVTAIVFSPDSQILAAAFFDGTVQFWDVATGAHQETFEGHKQCVEAVGFSPDGQVVASASSDRTVRLWDVATGKHLQTLEGHEETVITVVFSLNSKIVASASLDFTVRLWDVATGAHQQTLKGHKGRVNAIAFSPDDQLVVSASDDGTVRLWDAATGAHRHTLDRCFTENLIFDPCSNTRLFTDFGSVDLVASSRVGEPCSSGVWRLSPTTCGLGLSPDHTWIMEGKEKIVWLPIEYRPVALATKGSAMFIGCVSGRVIRIMTTRAGA</sequence>
<protein>
    <submittedName>
        <fullName evidence="1">G-protein beta wd-40 repeats containing</fullName>
    </submittedName>
</protein>
<gene>
    <name evidence="1" type="ORF">CTRU02_202565</name>
</gene>
<dbReference type="EMBL" id="VUJX02000001">
    <property type="protein sequence ID" value="KAL0944678.1"/>
    <property type="molecule type" value="Genomic_DNA"/>
</dbReference>
<organism evidence="1 2">
    <name type="scientific">Colletotrichum truncatum</name>
    <name type="common">Anthracnose fungus</name>
    <name type="synonym">Colletotrichum capsici</name>
    <dbReference type="NCBI Taxonomy" id="5467"/>
    <lineage>
        <taxon>Eukaryota</taxon>
        <taxon>Fungi</taxon>
        <taxon>Dikarya</taxon>
        <taxon>Ascomycota</taxon>
        <taxon>Pezizomycotina</taxon>
        <taxon>Sordariomycetes</taxon>
        <taxon>Hypocreomycetidae</taxon>
        <taxon>Glomerellales</taxon>
        <taxon>Glomerellaceae</taxon>
        <taxon>Colletotrichum</taxon>
        <taxon>Colletotrichum truncatum species complex</taxon>
    </lineage>
</organism>